<proteinExistence type="predicted"/>
<dbReference type="AlphaFoldDB" id="A0A0V1CMX3"/>
<comment type="caution">
    <text evidence="1">The sequence shown here is derived from an EMBL/GenBank/DDBJ whole genome shotgun (WGS) entry which is preliminary data.</text>
</comment>
<dbReference type="Proteomes" id="UP000054653">
    <property type="component" value="Unassembled WGS sequence"/>
</dbReference>
<dbReference type="EMBL" id="JYDI01000147">
    <property type="protein sequence ID" value="KRY50573.1"/>
    <property type="molecule type" value="Genomic_DNA"/>
</dbReference>
<protein>
    <submittedName>
        <fullName evidence="1">Uncharacterized protein</fullName>
    </submittedName>
</protein>
<gene>
    <name evidence="1" type="ORF">T03_1091</name>
</gene>
<evidence type="ECO:0000313" key="2">
    <source>
        <dbReference type="Proteomes" id="UP000054653"/>
    </source>
</evidence>
<accession>A0A0V1CMX3</accession>
<reference evidence="1 2" key="1">
    <citation type="submission" date="2015-01" db="EMBL/GenBank/DDBJ databases">
        <title>Evolution of Trichinella species and genotypes.</title>
        <authorList>
            <person name="Korhonen P.K."/>
            <person name="Edoardo P."/>
            <person name="Giuseppe L.R."/>
            <person name="Gasser R.B."/>
        </authorList>
    </citation>
    <scope>NUCLEOTIDE SEQUENCE [LARGE SCALE GENOMIC DNA]</scope>
    <source>
        <strain evidence="1">ISS120</strain>
    </source>
</reference>
<organism evidence="1 2">
    <name type="scientific">Trichinella britovi</name>
    <name type="common">Parasitic roundworm</name>
    <dbReference type="NCBI Taxonomy" id="45882"/>
    <lineage>
        <taxon>Eukaryota</taxon>
        <taxon>Metazoa</taxon>
        <taxon>Ecdysozoa</taxon>
        <taxon>Nematoda</taxon>
        <taxon>Enoplea</taxon>
        <taxon>Dorylaimia</taxon>
        <taxon>Trichinellida</taxon>
        <taxon>Trichinellidae</taxon>
        <taxon>Trichinella</taxon>
    </lineage>
</organism>
<evidence type="ECO:0000313" key="1">
    <source>
        <dbReference type="EMBL" id="KRY50573.1"/>
    </source>
</evidence>
<keyword evidence="2" id="KW-1185">Reference proteome</keyword>
<sequence length="166" mass="18146">MVILQTFNKPGGARRISTPMHTALLRSPHTDFPPLPPVALQKGKRDAQVQFRGCRHTIVEFSIAISNGLVIQTVTVGVLPELAACGASALHRNCPVSIQVGRAHVKPLFVMNRRALVACCTICCRFLHFQFNGNSFSATADFYSMGTSLNALPIKIQKFCRNVAKV</sequence>
<name>A0A0V1CMX3_TRIBR</name>